<protein>
    <submittedName>
        <fullName evidence="2">Pyridoxamine 5'-phosphate oxidase family protein</fullName>
    </submittedName>
</protein>
<feature type="domain" description="HTH cro/C1-type" evidence="1">
    <location>
        <begin position="20"/>
        <end position="74"/>
    </location>
</feature>
<evidence type="ECO:0000313" key="3">
    <source>
        <dbReference type="Proteomes" id="UP001432209"/>
    </source>
</evidence>
<keyword evidence="3" id="KW-1185">Reference proteome</keyword>
<gene>
    <name evidence="2" type="ORF">OG442_22260</name>
</gene>
<dbReference type="EMBL" id="CP109495">
    <property type="protein sequence ID" value="WUX54066.1"/>
    <property type="molecule type" value="Genomic_DNA"/>
</dbReference>
<accession>A0ABZ2A6P0</accession>
<dbReference type="SUPFAM" id="SSF50475">
    <property type="entry name" value="FMN-binding split barrel"/>
    <property type="match status" value="1"/>
</dbReference>
<dbReference type="GeneID" id="91342995"/>
<organism evidence="2 3">
    <name type="scientific">Streptomyces niveus</name>
    <name type="common">Streptomyces spheroides</name>
    <dbReference type="NCBI Taxonomy" id="193462"/>
    <lineage>
        <taxon>Bacteria</taxon>
        <taxon>Bacillati</taxon>
        <taxon>Actinomycetota</taxon>
        <taxon>Actinomycetes</taxon>
        <taxon>Kitasatosporales</taxon>
        <taxon>Streptomycetaceae</taxon>
        <taxon>Streptomyces</taxon>
    </lineage>
</organism>
<dbReference type="CDD" id="cd00093">
    <property type="entry name" value="HTH_XRE"/>
    <property type="match status" value="1"/>
</dbReference>
<dbReference type="Pfam" id="PF12900">
    <property type="entry name" value="Pyridox_ox_2"/>
    <property type="match status" value="1"/>
</dbReference>
<proteinExistence type="predicted"/>
<dbReference type="RefSeq" id="WP_329077677.1">
    <property type="nucleotide sequence ID" value="NZ_CP109389.1"/>
</dbReference>
<name>A0ABZ2A6P0_STRNV</name>
<dbReference type="Gene3D" id="2.30.110.10">
    <property type="entry name" value="Electron Transport, Fmn-binding Protein, Chain A"/>
    <property type="match status" value="1"/>
</dbReference>
<evidence type="ECO:0000313" key="2">
    <source>
        <dbReference type="EMBL" id="WUX54066.1"/>
    </source>
</evidence>
<dbReference type="Proteomes" id="UP001432209">
    <property type="component" value="Chromosome"/>
</dbReference>
<dbReference type="InterPro" id="IPR012349">
    <property type="entry name" value="Split_barrel_FMN-bd"/>
</dbReference>
<evidence type="ECO:0000259" key="1">
    <source>
        <dbReference type="PROSITE" id="PS50943"/>
    </source>
</evidence>
<sequence>MSEDEQSSPDGGTEGVADRVELRRIQLGLSPSELAHRARMSTSYLRELASLRGDFDPEGLTRLAEALDMTSDELLHGRADPPPGQTNAGAHQRLMRLTERECWDRLGTHGVGRLGLRGDTAPVIVPVNFLVDGRSVVYRTRPESVGAVGAGTPLAFEADRLDEERMRGWSVLLTGTAEHITDPTTTGPLADRAGARPWAGGSRPLWIRVLPEEITGRVIDIP</sequence>
<dbReference type="InterPro" id="IPR001387">
    <property type="entry name" value="Cro/C1-type_HTH"/>
</dbReference>
<dbReference type="Gene3D" id="1.10.260.40">
    <property type="entry name" value="lambda repressor-like DNA-binding domains"/>
    <property type="match status" value="1"/>
</dbReference>
<dbReference type="Pfam" id="PF01381">
    <property type="entry name" value="HTH_3"/>
    <property type="match status" value="1"/>
</dbReference>
<dbReference type="InterPro" id="IPR010982">
    <property type="entry name" value="Lambda_DNA-bd_dom_sf"/>
</dbReference>
<reference evidence="2" key="1">
    <citation type="submission" date="2022-10" db="EMBL/GenBank/DDBJ databases">
        <title>The complete genomes of actinobacterial strains from the NBC collection.</title>
        <authorList>
            <person name="Joergensen T.S."/>
            <person name="Alvarez Arevalo M."/>
            <person name="Sterndorff E.B."/>
            <person name="Faurdal D."/>
            <person name="Vuksanovic O."/>
            <person name="Mourched A.-S."/>
            <person name="Charusanti P."/>
            <person name="Shaw S."/>
            <person name="Blin K."/>
            <person name="Weber T."/>
        </authorList>
    </citation>
    <scope>NUCLEOTIDE SEQUENCE</scope>
    <source>
        <strain evidence="2">NBC_01432</strain>
    </source>
</reference>
<dbReference type="PROSITE" id="PS50943">
    <property type="entry name" value="HTH_CROC1"/>
    <property type="match status" value="1"/>
</dbReference>
<dbReference type="SMART" id="SM00530">
    <property type="entry name" value="HTH_XRE"/>
    <property type="match status" value="1"/>
</dbReference>
<dbReference type="SUPFAM" id="SSF47413">
    <property type="entry name" value="lambda repressor-like DNA-binding domains"/>
    <property type="match status" value="1"/>
</dbReference>
<dbReference type="InterPro" id="IPR024747">
    <property type="entry name" value="Pyridox_Oxase-rel"/>
</dbReference>